<dbReference type="FunFam" id="2.60.40.10:FF:000032">
    <property type="entry name" value="palladin isoform X1"/>
    <property type="match status" value="1"/>
</dbReference>
<feature type="region of interest" description="Disordered" evidence="11">
    <location>
        <begin position="1578"/>
        <end position="1598"/>
    </location>
</feature>
<dbReference type="Proteomes" id="UP000502823">
    <property type="component" value="Unassembled WGS sequence"/>
</dbReference>
<dbReference type="InterPro" id="IPR013098">
    <property type="entry name" value="Ig_I-set"/>
</dbReference>
<dbReference type="CDD" id="cd00096">
    <property type="entry name" value="Ig"/>
    <property type="match status" value="1"/>
</dbReference>
<feature type="region of interest" description="Disordered" evidence="11">
    <location>
        <begin position="2718"/>
        <end position="2751"/>
    </location>
</feature>
<dbReference type="OrthoDB" id="5969272at2759"/>
<dbReference type="FunFam" id="2.60.40.10:FF:000719">
    <property type="entry name" value="nephrin isoform X1"/>
    <property type="match status" value="1"/>
</dbReference>
<feature type="compositionally biased region" description="Low complexity" evidence="11">
    <location>
        <begin position="2932"/>
        <end position="2941"/>
    </location>
</feature>
<evidence type="ECO:0000259" key="13">
    <source>
        <dbReference type="PROSITE" id="PS50106"/>
    </source>
</evidence>
<evidence type="ECO:0000259" key="14">
    <source>
        <dbReference type="PROSITE" id="PS50835"/>
    </source>
</evidence>
<comment type="subcellular location">
    <subcellularLocation>
        <location evidence="1">Membrane</location>
        <topology evidence="1">Single-pass membrane protein</topology>
    </subcellularLocation>
</comment>
<feature type="compositionally biased region" description="Basic and acidic residues" evidence="11">
    <location>
        <begin position="1578"/>
        <end position="1587"/>
    </location>
</feature>
<gene>
    <name evidence="16" type="ORF">Cfor_11073</name>
</gene>
<feature type="compositionally biased region" description="Low complexity" evidence="11">
    <location>
        <begin position="3031"/>
        <end position="3041"/>
    </location>
</feature>
<dbReference type="Pfam" id="PF23598">
    <property type="entry name" value="LRR_14"/>
    <property type="match status" value="2"/>
</dbReference>
<feature type="domain" description="Ig-like" evidence="14">
    <location>
        <begin position="51"/>
        <end position="144"/>
    </location>
</feature>
<keyword evidence="6" id="KW-0130">Cell adhesion</keyword>
<evidence type="ECO:0000256" key="3">
    <source>
        <dbReference type="ARBA" id="ARBA00022692"/>
    </source>
</evidence>
<dbReference type="SUPFAM" id="SSF52047">
    <property type="entry name" value="RNI-like"/>
    <property type="match status" value="1"/>
</dbReference>
<dbReference type="PROSITE" id="PS50106">
    <property type="entry name" value="PDZ"/>
    <property type="match status" value="1"/>
</dbReference>
<feature type="region of interest" description="Disordered" evidence="11">
    <location>
        <begin position="2534"/>
        <end position="2576"/>
    </location>
</feature>
<dbReference type="InterPro" id="IPR055414">
    <property type="entry name" value="LRR_R13L4/SHOC2-like"/>
</dbReference>
<feature type="domain" description="Ig-like" evidence="14">
    <location>
        <begin position="459"/>
        <end position="548"/>
    </location>
</feature>
<feature type="region of interest" description="Disordered" evidence="11">
    <location>
        <begin position="3007"/>
        <end position="3069"/>
    </location>
</feature>
<dbReference type="CDD" id="cd00063">
    <property type="entry name" value="FN3"/>
    <property type="match status" value="6"/>
</dbReference>
<feature type="domain" description="Ig-like" evidence="14">
    <location>
        <begin position="1233"/>
        <end position="1326"/>
    </location>
</feature>
<feature type="domain" description="Ig-like" evidence="14">
    <location>
        <begin position="369"/>
        <end position="452"/>
    </location>
</feature>
<dbReference type="InterPro" id="IPR013783">
    <property type="entry name" value="Ig-like_fold"/>
</dbReference>
<feature type="domain" description="Ig-like" evidence="14">
    <location>
        <begin position="645"/>
        <end position="739"/>
    </location>
</feature>
<dbReference type="GO" id="GO:0009653">
    <property type="term" value="P:anatomical structure morphogenesis"/>
    <property type="evidence" value="ECO:0007669"/>
    <property type="project" value="UniProtKB-ARBA"/>
</dbReference>
<dbReference type="SMART" id="SM00409">
    <property type="entry name" value="IG"/>
    <property type="match status" value="9"/>
</dbReference>
<dbReference type="Pfam" id="PF25059">
    <property type="entry name" value="FN3_DSCAM-DSCAML_C"/>
    <property type="match status" value="1"/>
</dbReference>
<evidence type="ECO:0000256" key="6">
    <source>
        <dbReference type="ARBA" id="ARBA00022889"/>
    </source>
</evidence>
<keyword evidence="5" id="KW-0677">Repeat</keyword>
<dbReference type="InterPro" id="IPR032675">
    <property type="entry name" value="LRR_dom_sf"/>
</dbReference>
<keyword evidence="7 12" id="KW-1133">Transmembrane helix</keyword>
<dbReference type="SUPFAM" id="SSF52058">
    <property type="entry name" value="L domain-like"/>
    <property type="match status" value="1"/>
</dbReference>
<evidence type="ECO:0000256" key="12">
    <source>
        <dbReference type="SAM" id="Phobius"/>
    </source>
</evidence>
<feature type="compositionally biased region" description="Basic and acidic residues" evidence="11">
    <location>
        <begin position="2566"/>
        <end position="2576"/>
    </location>
</feature>
<feature type="region of interest" description="Disordered" evidence="11">
    <location>
        <begin position="2783"/>
        <end position="2863"/>
    </location>
</feature>
<evidence type="ECO:0000313" key="16">
    <source>
        <dbReference type="EMBL" id="GFG36525.1"/>
    </source>
</evidence>
<dbReference type="PANTHER" id="PTHR44170">
    <property type="entry name" value="PROTEIN SIDEKICK"/>
    <property type="match status" value="1"/>
</dbReference>
<dbReference type="Gene3D" id="2.60.40.10">
    <property type="entry name" value="Immunoglobulins"/>
    <property type="match status" value="16"/>
</dbReference>
<feature type="compositionally biased region" description="Polar residues" evidence="11">
    <location>
        <begin position="3042"/>
        <end position="3059"/>
    </location>
</feature>
<dbReference type="InterPro" id="IPR036179">
    <property type="entry name" value="Ig-like_dom_sf"/>
</dbReference>
<dbReference type="InterPro" id="IPR001478">
    <property type="entry name" value="PDZ"/>
</dbReference>
<dbReference type="SUPFAM" id="SSF48726">
    <property type="entry name" value="Immunoglobulin"/>
    <property type="match status" value="9"/>
</dbReference>
<keyword evidence="17" id="KW-1185">Reference proteome</keyword>
<dbReference type="Pfam" id="PF13855">
    <property type="entry name" value="LRR_8"/>
    <property type="match status" value="1"/>
</dbReference>
<name>A0A6L2Q1C5_COPFO</name>
<feature type="compositionally biased region" description="Polar residues" evidence="11">
    <location>
        <begin position="2806"/>
        <end position="2835"/>
    </location>
</feature>
<dbReference type="SMART" id="SM00364">
    <property type="entry name" value="LRR_BAC"/>
    <property type="match status" value="10"/>
</dbReference>
<evidence type="ECO:0000256" key="5">
    <source>
        <dbReference type="ARBA" id="ARBA00022737"/>
    </source>
</evidence>
<feature type="non-terminal residue" evidence="16">
    <location>
        <position position="1"/>
    </location>
</feature>
<evidence type="ECO:0000259" key="15">
    <source>
        <dbReference type="PROSITE" id="PS50853"/>
    </source>
</evidence>
<keyword evidence="2" id="KW-0433">Leucine-rich repeat</keyword>
<feature type="transmembrane region" description="Helical" evidence="12">
    <location>
        <begin position="1549"/>
        <end position="1571"/>
    </location>
</feature>
<feature type="region of interest" description="Disordered" evidence="11">
    <location>
        <begin position="2932"/>
        <end position="2956"/>
    </location>
</feature>
<feature type="region of interest" description="Disordered" evidence="11">
    <location>
        <begin position="1741"/>
        <end position="1774"/>
    </location>
</feature>
<dbReference type="EMBL" id="BLKM01000642">
    <property type="protein sequence ID" value="GFG36525.1"/>
    <property type="molecule type" value="Genomic_DNA"/>
</dbReference>
<feature type="compositionally biased region" description="Polar residues" evidence="11">
    <location>
        <begin position="3007"/>
        <end position="3023"/>
    </location>
</feature>
<feature type="domain" description="Fibronectin type-III" evidence="15">
    <location>
        <begin position="845"/>
        <end position="940"/>
    </location>
</feature>
<dbReference type="SUPFAM" id="SSF50156">
    <property type="entry name" value="PDZ domain-like"/>
    <property type="match status" value="1"/>
</dbReference>
<dbReference type="GO" id="GO:0030154">
    <property type="term" value="P:cell differentiation"/>
    <property type="evidence" value="ECO:0007669"/>
    <property type="project" value="UniProtKB-ARBA"/>
</dbReference>
<dbReference type="InterPro" id="IPR003961">
    <property type="entry name" value="FN3_dom"/>
</dbReference>
<feature type="domain" description="Ig-like" evidence="14">
    <location>
        <begin position="552"/>
        <end position="636"/>
    </location>
</feature>
<dbReference type="SUPFAM" id="SSF49265">
    <property type="entry name" value="Fibronectin type III"/>
    <property type="match status" value="3"/>
</dbReference>
<feature type="domain" description="Ig-like" evidence="14">
    <location>
        <begin position="744"/>
        <end position="840"/>
    </location>
</feature>
<evidence type="ECO:0008006" key="18">
    <source>
        <dbReference type="Google" id="ProtNLM"/>
    </source>
</evidence>
<dbReference type="SMART" id="SM00060">
    <property type="entry name" value="FN3"/>
    <property type="match status" value="6"/>
</dbReference>
<keyword evidence="9" id="KW-1015">Disulfide bond</keyword>
<protein>
    <recommendedName>
        <fullName evidence="18">Down syndrome cell adhesion molecule-like protein Dscam2</fullName>
    </recommendedName>
</protein>
<feature type="compositionally biased region" description="Basic and acidic residues" evidence="11">
    <location>
        <begin position="2549"/>
        <end position="2558"/>
    </location>
</feature>
<feature type="domain" description="Fibronectin type-III" evidence="15">
    <location>
        <begin position="945"/>
        <end position="1045"/>
    </location>
</feature>
<dbReference type="InterPro" id="IPR056754">
    <property type="entry name" value="DSCAM/DSCAML_C"/>
</dbReference>
<feature type="region of interest" description="Disordered" evidence="11">
    <location>
        <begin position="256"/>
        <end position="292"/>
    </location>
</feature>
<dbReference type="GO" id="GO:0098609">
    <property type="term" value="P:cell-cell adhesion"/>
    <property type="evidence" value="ECO:0007669"/>
    <property type="project" value="TreeGrafter"/>
</dbReference>
<dbReference type="GO" id="GO:0048731">
    <property type="term" value="P:system development"/>
    <property type="evidence" value="ECO:0007669"/>
    <property type="project" value="UniProtKB-ARBA"/>
</dbReference>
<sequence length="3167" mass="347288">GKYHMLPSGELLIRHVHDEDKYRSYQCRAVNKLTGSTMLSVGRAKFSVSDPPAQSAPRPLEKQTSIQVRKDHTAVLPCFVEGHPAPAIRWFRPDHHQLHAISETDDRIYRVGECLIIQHATDDDAGRWVCVANNTAGVERVDVTLHVTSPLNVVIQPPGQLTVDVGAKAVLRCLVTGVSAHPTATRTWLKDGHVIGPGTESHVIERVQREDAGMYQCLARSEDDSAQSSVQLHLGVQINHEYRDPTAVAIRLCGFKKKKKKKQKKKQQQKKKQKHKKKKKQKKKKKKKKKFPAVRVVEKIEVGTEKTDETLTCDHTFVVGQYVTLHGDVISHVNISNVQVEDGGIYRCTAANRVGQVSHSADMRVYGLPYIRPVPNISAVAGEPLYVACPVAGYPIDSIVWQKGKRIPLNRRQHVFPNGTLLLENVQSDPDQGIYQCTASNKQGRTATQTLPVRVIVPPKISPFAFQTDLHLGSRAGVQCLVTNGDLPLTIEWTKNGGPVDPDVSVQQLGEFTSLLSIDSLKQHHAGDYTCLATNLASQASHSSRLLVNVPPRIGPFTFGELVEGVRTQVQCVIQAGDPPLTLRWLKDGVTLPLELGIQVMQDDFSSTLAIPRVGRAHAGNYTCIAGNPAKTARVTAQLVVSVPPRWVSEPRDHNVTRDHSAVFHCQAEGFPTPTITWRKVIGRQPSEYQDLSIHNRGIQIFPNGTLLIRPALREHQGQYLCEANNGVGAGLSTVVSLVVNVPPEFEIESAQSSVRRGSSQVLQCQAVGDGPMSIEWQREGIRFPTHLEPRYEVKGSHVKGGFLSELHIGDTIKSDSGTFTCIAKNPYGKAERIIHLQVQDAPGQPQNLRVVDTSSRSVQLAWLAPRDDRSPVLQYVVQYRQESNSHLSEEWQNVVAGTDLTAMVTGLLPATMYQLRVLAENELGEGEPSEAVMLCTEGETPTGEPQNVAVSATSSSSLRVAWNAPLQHLWNGEILGYYVGYREHGSARPSGYNFTTVKAQASGSGVAFLTDLKKYRKYGVVIQAFNEKGPGPMSSEVVAQTLEDVPSAPPLEIKCEPRSAQGVALSWQPPPQLFQNGRIQGYKVYYENVDEWPPADTKITSDTSTELHGLQKHANYSIQVWAYTHVGDGVKSNPIFCVTDEAAPEPPRKIKVVANSSTSLIVSWLKPLHTNGQLTSYGVYWRILNAGREKDLMKRHVSPVNTHYEVRDLHKSEAYEFWVTAFTRVGEGQSTPVVYATINNQVAAGIISFGETISVRRRGSVLLPCLAVGVAPLERTWYGPEGKSIVGDPFHLQSNGSLLISDLQRQHQGNYNCSVNNAHGSDDISYFLRVLVPPSAPSLRVAARGSTWLQIQWSNVENGGSAVRGFLLNFRCERGGEWEERSLARDATFYRLHGLSCGTEYQLQLMAYNAVGSGAPSPVLPSRTDGAQPLKPSYSEFVECNPNNITLHLRTWVDNGCPITSFSIQYRETVQEDWLTVGSNVQNKDSFTIAGLWPGMRYMLRVMATNSAGTTEAEYTVTTLPLMGGTFGPDLIQVESDEAVPVYMDVGVVLPLVISLLAVVALSAGVYICLRRSNQEGLHRESDGDGRQSQGQSDASHDTQAMVALDNKHNLAQREQYYAAVQKGITTHAVERIPEYAEDISPYATFHVQGQGQGHKMSSSPGHMQTFVYHDHRLTAMETMQLKSSNPHDDYTKLRANQKNKRVRSESSDYSASTDCKSELGPIPRTKSRGEHISLQTLLYPAGGEGTGGGPESSTSPEQSPVPDRRNPARRHRHNVSGVATKFVSLVTNTFVEVLSVIAFKLVTLQILSKVSELCLCVMTGLQSHLVWLLYNLPSFIMPWKCFLNCVRPETEDVRQLDYQHSMLQDVPPQVFAYERTLEELYLDSNRIRDLPRPLFHCHGLRVLSMSDNDVQSLPPAIASLINLQHLDLSRNELCGIPDNIKGCKHLVYVDVSVNQLEKLPEGFTQLLSLEELYLNDTCLDFLPANFGRLTKLRILELRENNLNTLPKSIARLTSLERMDIGQNEFSDLPEVIGRLVNLTELWVDCNRVRSVPKFIGNLKKLVHFDASTNNINWIAPETGSCCCLTDLTLSCNEIQEIPETVGNLKQLVTLKLDDNQLTTFPKTVGKLSNLEELVLNQNDFETLPPCIGLLRKLSILNVDDNILEELPPEIGSCTSLTILSVRSNKLQEVPAELGHLPNIRVINLSDNQLRNLPVSILNLTCLTALWLSNNQSTPLTTLQQEVDKVTGQTVCVNFMLPQSTQELSVAGNWSEEKSDIRWSPKHLERPRIHFAADAESEVTGHLVRAPTPYPKELRAMAKHARSFQQQHTRRASRESDVDVPLLGEIVSSGPKGVLIKEAKVKKPSTVPLVNPEEPRQDKGNEDASGQNVDNSGIVSRYERADTCTGETLPVFVSGSGPVIREAKCVRQVTNMAEERQKFFSQREEVAPISMPLENSSTSQKSPLALQRTVIDSPRPSINTEQQQPPPYHIAAAYSKQAAYFQNRTVSPAAIMSPAAPADMPVFLERKISDHKEPFSSAPVPVVQVKSVTEKTDERESSGQTSEGSHTDCPEEESVVKKVDTVKIISHLEQHEKSEENIRIAIPTDERPSGKETGKGSVTEIAVQDTLVDECEKHKSRASSLEECSNEIERKETVFSAFTNTTATTMPPIPTFSSVCTSKTVTSTVTATSPTAVSDVDSITTNTTCPVASVADTVTTENGVGHTERRVSDTREDKSNPTAEVSQVHDMRNAPLSPKCRIPVRLGEPVGLKSSVHVVDDLLNAPSTFTQDKPTVGDSVCAPTPQRPGCNSPNSVPTLSSKGVVSKSPTSVSRTGTKIPTLLPTVSHGLGKGDNKSPPNSSLTVFPDAKSLSASTSLNHEKCGTFSSPVLSSNQSSSVSNVDSLSESPSGTRIPQPGFYFSSSVSLQSSKRASLSSQSSSSSRPGSIAPLLNTSLDFPTSPIDKEAAYNYINKPNSSTTDHNLNVSSRIPTAVSPSSLRLTPVSGFSNLEGSTLHGTPKSTSNEHSPLVSKIPTLTSTPTSPLGSASQRLLSDGSQRTSVESPGKHTKSWMFGPHKNATVFPVVIKKNPGLGFSITGGLWSASPLEKRDNEGIFVTKVHPNGPASGCLQPGDKILEVDGTDFTKVEHDQAVGILKQTGSTVNMMISRQQ</sequence>
<keyword evidence="3 12" id="KW-0812">Transmembrane</keyword>
<proteinExistence type="predicted"/>
<dbReference type="InterPro" id="IPR003598">
    <property type="entry name" value="Ig_sub2"/>
</dbReference>
<dbReference type="Gene3D" id="2.30.42.10">
    <property type="match status" value="1"/>
</dbReference>
<evidence type="ECO:0000256" key="4">
    <source>
        <dbReference type="ARBA" id="ARBA00022729"/>
    </source>
</evidence>
<keyword evidence="4" id="KW-0732">Signal</keyword>
<dbReference type="InterPro" id="IPR003591">
    <property type="entry name" value="Leu-rich_rpt_typical-subtyp"/>
</dbReference>
<feature type="domain" description="Ig-like" evidence="14">
    <location>
        <begin position="150"/>
        <end position="233"/>
    </location>
</feature>
<feature type="region of interest" description="Disordered" evidence="11">
    <location>
        <begin position="1698"/>
        <end position="1729"/>
    </location>
</feature>
<feature type="domain" description="Fibronectin type-III" evidence="15">
    <location>
        <begin position="1429"/>
        <end position="1523"/>
    </location>
</feature>
<dbReference type="SMART" id="SM00369">
    <property type="entry name" value="LRR_TYP"/>
    <property type="match status" value="13"/>
</dbReference>
<feature type="compositionally biased region" description="Basic and acidic residues" evidence="11">
    <location>
        <begin position="2723"/>
        <end position="2736"/>
    </location>
</feature>
<dbReference type="InParanoid" id="A0A6L2Q1C5"/>
<dbReference type="InterPro" id="IPR036034">
    <property type="entry name" value="PDZ_sf"/>
</dbReference>
<evidence type="ECO:0000256" key="1">
    <source>
        <dbReference type="ARBA" id="ARBA00004167"/>
    </source>
</evidence>
<feature type="domain" description="Fibronectin type-III" evidence="15">
    <location>
        <begin position="1147"/>
        <end position="1242"/>
    </location>
</feature>
<dbReference type="InterPro" id="IPR007110">
    <property type="entry name" value="Ig-like_dom"/>
</dbReference>
<feature type="region of interest" description="Disordered" evidence="11">
    <location>
        <begin position="2884"/>
        <end position="2910"/>
    </location>
</feature>
<dbReference type="InterPro" id="IPR001611">
    <property type="entry name" value="Leu-rich_rpt"/>
</dbReference>
<feature type="domain" description="Fibronectin type-III" evidence="15">
    <location>
        <begin position="1334"/>
        <end position="1428"/>
    </location>
</feature>
<evidence type="ECO:0000256" key="7">
    <source>
        <dbReference type="ARBA" id="ARBA00022989"/>
    </source>
</evidence>
<evidence type="ECO:0000256" key="9">
    <source>
        <dbReference type="ARBA" id="ARBA00023157"/>
    </source>
</evidence>
<dbReference type="FunFam" id="3.80.10.10:FF:000118">
    <property type="entry name" value="Leucine rich repeat containing 7"/>
    <property type="match status" value="1"/>
</dbReference>
<dbReference type="PROSITE" id="PS51450">
    <property type="entry name" value="LRR"/>
    <property type="match status" value="2"/>
</dbReference>
<feature type="region of interest" description="Disordered" evidence="11">
    <location>
        <begin position="2364"/>
        <end position="2392"/>
    </location>
</feature>
<evidence type="ECO:0000256" key="11">
    <source>
        <dbReference type="SAM" id="MobiDB-lite"/>
    </source>
</evidence>
<dbReference type="PROSITE" id="PS50835">
    <property type="entry name" value="IG_LIKE"/>
    <property type="match status" value="8"/>
</dbReference>
<dbReference type="Pfam" id="PF07679">
    <property type="entry name" value="I-set"/>
    <property type="match status" value="3"/>
</dbReference>
<accession>A0A6L2Q1C5</accession>
<reference evidence="17" key="1">
    <citation type="submission" date="2020-01" db="EMBL/GenBank/DDBJ databases">
        <title>Draft genome sequence of the Termite Coptotermes fromosanus.</title>
        <authorList>
            <person name="Itakura S."/>
            <person name="Yosikawa Y."/>
            <person name="Umezawa K."/>
        </authorList>
    </citation>
    <scope>NUCLEOTIDE SEQUENCE [LARGE SCALE GENOMIC DNA]</scope>
</reference>
<feature type="compositionally biased region" description="Basic and acidic residues" evidence="11">
    <location>
        <begin position="2374"/>
        <end position="2383"/>
    </location>
</feature>
<evidence type="ECO:0000256" key="2">
    <source>
        <dbReference type="ARBA" id="ARBA00022614"/>
    </source>
</evidence>
<evidence type="ECO:0000256" key="10">
    <source>
        <dbReference type="ARBA" id="ARBA00023319"/>
    </source>
</evidence>
<dbReference type="Pfam" id="PF00047">
    <property type="entry name" value="ig"/>
    <property type="match status" value="1"/>
</dbReference>
<keyword evidence="8 12" id="KW-0472">Membrane</keyword>
<dbReference type="SMART" id="SM00228">
    <property type="entry name" value="PDZ"/>
    <property type="match status" value="1"/>
</dbReference>
<dbReference type="Pfam" id="PF00041">
    <property type="entry name" value="fn3"/>
    <property type="match status" value="5"/>
</dbReference>
<feature type="domain" description="PDZ" evidence="13">
    <location>
        <begin position="3084"/>
        <end position="3167"/>
    </location>
</feature>
<dbReference type="InterPro" id="IPR003599">
    <property type="entry name" value="Ig_sub"/>
</dbReference>
<dbReference type="PROSITE" id="PS50853">
    <property type="entry name" value="FN3"/>
    <property type="match status" value="6"/>
</dbReference>
<dbReference type="PANTHER" id="PTHR44170:SF6">
    <property type="entry name" value="CONTACTIN"/>
    <property type="match status" value="1"/>
</dbReference>
<dbReference type="CDD" id="cd20958">
    <property type="entry name" value="IgI_5_Dscam"/>
    <property type="match status" value="1"/>
</dbReference>
<dbReference type="InterPro" id="IPR036116">
    <property type="entry name" value="FN3_sf"/>
</dbReference>
<dbReference type="FunFam" id="2.60.40.10:FF:000120">
    <property type="entry name" value="Down syndrome cell adhesion molecule like 1"/>
    <property type="match status" value="1"/>
</dbReference>
<evidence type="ECO:0000256" key="8">
    <source>
        <dbReference type="ARBA" id="ARBA00023136"/>
    </source>
</evidence>
<keyword evidence="10" id="KW-0393">Immunoglobulin domain</keyword>
<dbReference type="FunFam" id="2.60.40.10:FF:000333">
    <property type="entry name" value="Down syndrome cell adhesion molecule"/>
    <property type="match status" value="2"/>
</dbReference>
<feature type="domain" description="Fibronectin type-III" evidence="15">
    <location>
        <begin position="1050"/>
        <end position="1143"/>
    </location>
</feature>
<organism evidence="16 17">
    <name type="scientific">Coptotermes formosanus</name>
    <name type="common">Formosan subterranean termite</name>
    <dbReference type="NCBI Taxonomy" id="36987"/>
    <lineage>
        <taxon>Eukaryota</taxon>
        <taxon>Metazoa</taxon>
        <taxon>Ecdysozoa</taxon>
        <taxon>Arthropoda</taxon>
        <taxon>Hexapoda</taxon>
        <taxon>Insecta</taxon>
        <taxon>Pterygota</taxon>
        <taxon>Neoptera</taxon>
        <taxon>Polyneoptera</taxon>
        <taxon>Dictyoptera</taxon>
        <taxon>Blattodea</taxon>
        <taxon>Blattoidea</taxon>
        <taxon>Termitoidae</taxon>
        <taxon>Rhinotermitidae</taxon>
        <taxon>Coptotermes</taxon>
    </lineage>
</organism>
<dbReference type="Gene3D" id="3.80.10.10">
    <property type="entry name" value="Ribonuclease Inhibitor"/>
    <property type="match status" value="4"/>
</dbReference>
<dbReference type="FunFam" id="2.60.40.10:FF:000104">
    <property type="entry name" value="Down syndrome cell adhesion molecule b"/>
    <property type="match status" value="1"/>
</dbReference>
<dbReference type="InterPro" id="IPR013151">
    <property type="entry name" value="Immunoglobulin_dom"/>
</dbReference>
<dbReference type="SMART" id="SM00408">
    <property type="entry name" value="IGc2"/>
    <property type="match status" value="9"/>
</dbReference>
<evidence type="ECO:0000313" key="17">
    <source>
        <dbReference type="Proteomes" id="UP000502823"/>
    </source>
</evidence>
<comment type="caution">
    <text evidence="16">The sequence shown here is derived from an EMBL/GenBank/DDBJ whole genome shotgun (WGS) entry which is preliminary data.</text>
</comment>
<dbReference type="Pfam" id="PF00595">
    <property type="entry name" value="PDZ"/>
    <property type="match status" value="1"/>
</dbReference>
<dbReference type="FunFam" id="2.60.40.10:FF:000093">
    <property type="entry name" value="Down syndrome cell adhesion molecule, isoform B"/>
    <property type="match status" value="1"/>
</dbReference>
<dbReference type="GO" id="GO:0016020">
    <property type="term" value="C:membrane"/>
    <property type="evidence" value="ECO:0007669"/>
    <property type="project" value="UniProtKB-SubCell"/>
</dbReference>
<feature type="compositionally biased region" description="Low complexity" evidence="11">
    <location>
        <begin position="2884"/>
        <end position="2907"/>
    </location>
</feature>
<dbReference type="Pfam" id="PF13927">
    <property type="entry name" value="Ig_3"/>
    <property type="match status" value="4"/>
</dbReference>